<evidence type="ECO:0000256" key="1">
    <source>
        <dbReference type="ARBA" id="ARBA00004294"/>
    </source>
</evidence>
<feature type="compositionally biased region" description="Acidic residues" evidence="8">
    <location>
        <begin position="217"/>
        <end position="231"/>
    </location>
</feature>
<dbReference type="GO" id="GO:0005741">
    <property type="term" value="C:mitochondrial outer membrane"/>
    <property type="evidence" value="ECO:0007669"/>
    <property type="project" value="UniProtKB-SubCell"/>
</dbReference>
<accession>A0A9D3SBZ7</accession>
<gene>
    <name evidence="9" type="ORF">KOW79_018197</name>
</gene>
<keyword evidence="4" id="KW-1000">Mitochondrion outer membrane</keyword>
<protein>
    <submittedName>
        <fullName evidence="9">Uncharacterized protein</fullName>
    </submittedName>
</protein>
<evidence type="ECO:0000256" key="5">
    <source>
        <dbReference type="ARBA" id="ARBA00022989"/>
    </source>
</evidence>
<evidence type="ECO:0000256" key="2">
    <source>
        <dbReference type="ARBA" id="ARBA00008969"/>
    </source>
</evidence>
<keyword evidence="6" id="KW-0496">Mitochondrion</keyword>
<proteinExistence type="inferred from homology"/>
<comment type="similarity">
    <text evidence="2">Belongs to the mitoguardin family.</text>
</comment>
<organism evidence="9 10">
    <name type="scientific">Hemibagrus wyckioides</name>
    <dbReference type="NCBI Taxonomy" id="337641"/>
    <lineage>
        <taxon>Eukaryota</taxon>
        <taxon>Metazoa</taxon>
        <taxon>Chordata</taxon>
        <taxon>Craniata</taxon>
        <taxon>Vertebrata</taxon>
        <taxon>Euteleostomi</taxon>
        <taxon>Actinopterygii</taxon>
        <taxon>Neopterygii</taxon>
        <taxon>Teleostei</taxon>
        <taxon>Ostariophysi</taxon>
        <taxon>Siluriformes</taxon>
        <taxon>Bagridae</taxon>
        <taxon>Hemibagrus</taxon>
    </lineage>
</organism>
<dbReference type="Pfam" id="PF10265">
    <property type="entry name" value="Miga"/>
    <property type="match status" value="1"/>
</dbReference>
<dbReference type="PANTHER" id="PTHR21508:SF5">
    <property type="entry name" value="MITOGUARDIN"/>
    <property type="match status" value="1"/>
</dbReference>
<dbReference type="Proteomes" id="UP000824219">
    <property type="component" value="Linkage Group LG22"/>
</dbReference>
<dbReference type="AlphaFoldDB" id="A0A9D3SBZ7"/>
<evidence type="ECO:0000256" key="4">
    <source>
        <dbReference type="ARBA" id="ARBA00022787"/>
    </source>
</evidence>
<name>A0A9D3SBZ7_9TELE</name>
<keyword evidence="10" id="KW-1185">Reference proteome</keyword>
<feature type="region of interest" description="Disordered" evidence="8">
    <location>
        <begin position="200"/>
        <end position="231"/>
    </location>
</feature>
<evidence type="ECO:0000313" key="10">
    <source>
        <dbReference type="Proteomes" id="UP000824219"/>
    </source>
</evidence>
<sequence length="431" mass="48445">MNFGNFLPSASSFRSVACAGGLLALTSAGYWAYRRLKRRSGLPAADHQPAPGAVADVEEVEDVQVTEPICQLPSTELHPQTSAVVLFSRHSCAGELHSARRNIWFLTSHIYGSQIQSVEVERYFIQPWWFTVGETSCVPLQGSSNSTTCEDSFTTVQRVSGSAKEPASCRGEETVTYVPHEDGEQTCSHLPVGVEDQVDTSHLEEEESSFTPHADLDVESDFEESNNDLSPEESEVPFISSHLWLEGVTDVALKLPAIRQAFSRMLDCMLVQNLLFISGKKMLMRLAAANKKDVNGVKLVYESVIRFLRQPSNWESIEVELLQAQLHHFSFFDLFFELVLFRCFLHSSPPPASDGGLLQRLFLAISQWDVDIREPEAERLFLRLSNMLTVLLEDLFYQPLELYRDPAALDSAVLRIVKQRVQEIMKTIETV</sequence>
<reference evidence="9 10" key="1">
    <citation type="submission" date="2021-06" db="EMBL/GenBank/DDBJ databases">
        <title>Chromosome-level genome assembly of the red-tail catfish (Hemibagrus wyckioides).</title>
        <authorList>
            <person name="Shao F."/>
        </authorList>
    </citation>
    <scope>NUCLEOTIDE SEQUENCE [LARGE SCALE GENOMIC DNA]</scope>
    <source>
        <strain evidence="9">EC202008001</strain>
        <tissue evidence="9">Blood</tissue>
    </source>
</reference>
<dbReference type="GO" id="GO:0008053">
    <property type="term" value="P:mitochondrial fusion"/>
    <property type="evidence" value="ECO:0007669"/>
    <property type="project" value="InterPro"/>
</dbReference>
<evidence type="ECO:0000256" key="3">
    <source>
        <dbReference type="ARBA" id="ARBA00022692"/>
    </source>
</evidence>
<comment type="subcellular location">
    <subcellularLocation>
        <location evidence="1">Mitochondrion outer membrane</location>
    </subcellularLocation>
</comment>
<evidence type="ECO:0000256" key="8">
    <source>
        <dbReference type="SAM" id="MobiDB-lite"/>
    </source>
</evidence>
<evidence type="ECO:0000256" key="7">
    <source>
        <dbReference type="ARBA" id="ARBA00023136"/>
    </source>
</evidence>
<keyword evidence="5" id="KW-1133">Transmembrane helix</keyword>
<keyword evidence="7" id="KW-0472">Membrane</keyword>
<comment type="caution">
    <text evidence="9">The sequence shown here is derived from an EMBL/GenBank/DDBJ whole genome shotgun (WGS) entry which is preliminary data.</text>
</comment>
<dbReference type="PANTHER" id="PTHR21508">
    <property type="entry name" value="MITOGUARDIN"/>
    <property type="match status" value="1"/>
</dbReference>
<dbReference type="EMBL" id="JAHKSW010000022">
    <property type="protein sequence ID" value="KAG7318442.1"/>
    <property type="molecule type" value="Genomic_DNA"/>
</dbReference>
<dbReference type="OrthoDB" id="8964675at2759"/>
<keyword evidence="3" id="KW-0812">Transmembrane</keyword>
<evidence type="ECO:0000313" key="9">
    <source>
        <dbReference type="EMBL" id="KAG7318442.1"/>
    </source>
</evidence>
<dbReference type="InterPro" id="IPR019392">
    <property type="entry name" value="Miga"/>
</dbReference>
<evidence type="ECO:0000256" key="6">
    <source>
        <dbReference type="ARBA" id="ARBA00023128"/>
    </source>
</evidence>